<keyword evidence="1" id="KW-1185">Reference proteome</keyword>
<name>A0AC58SU22_TOBAC</name>
<evidence type="ECO:0000313" key="1">
    <source>
        <dbReference type="Proteomes" id="UP000790787"/>
    </source>
</evidence>
<gene>
    <name evidence="2" type="primary">LOC142170461</name>
</gene>
<evidence type="ECO:0000313" key="2">
    <source>
        <dbReference type="RefSeq" id="XP_075088479.1"/>
    </source>
</evidence>
<reference evidence="1" key="1">
    <citation type="journal article" date="2014" name="Nat. Commun.">
        <title>The tobacco genome sequence and its comparison with those of tomato and potato.</title>
        <authorList>
            <person name="Sierro N."/>
            <person name="Battey J.N."/>
            <person name="Ouadi S."/>
            <person name="Bakaher N."/>
            <person name="Bovet L."/>
            <person name="Willig A."/>
            <person name="Goepfert S."/>
            <person name="Peitsch M.C."/>
            <person name="Ivanov N.V."/>
        </authorList>
    </citation>
    <scope>NUCLEOTIDE SEQUENCE [LARGE SCALE GENOMIC DNA]</scope>
</reference>
<protein>
    <submittedName>
        <fullName evidence="2">Uncharacterized protein LOC142170461</fullName>
    </submittedName>
</protein>
<dbReference type="Proteomes" id="UP000790787">
    <property type="component" value="Chromosome 16"/>
</dbReference>
<organism evidence="1 2">
    <name type="scientific">Nicotiana tabacum</name>
    <name type="common">Common tobacco</name>
    <dbReference type="NCBI Taxonomy" id="4097"/>
    <lineage>
        <taxon>Eukaryota</taxon>
        <taxon>Viridiplantae</taxon>
        <taxon>Streptophyta</taxon>
        <taxon>Embryophyta</taxon>
        <taxon>Tracheophyta</taxon>
        <taxon>Spermatophyta</taxon>
        <taxon>Magnoliopsida</taxon>
        <taxon>eudicotyledons</taxon>
        <taxon>Gunneridae</taxon>
        <taxon>Pentapetalae</taxon>
        <taxon>asterids</taxon>
        <taxon>lamiids</taxon>
        <taxon>Solanales</taxon>
        <taxon>Solanaceae</taxon>
        <taxon>Nicotianoideae</taxon>
        <taxon>Nicotianeae</taxon>
        <taxon>Nicotiana</taxon>
    </lineage>
</organism>
<accession>A0AC58SU22</accession>
<reference evidence="2" key="2">
    <citation type="submission" date="2025-08" db="UniProtKB">
        <authorList>
            <consortium name="RefSeq"/>
        </authorList>
    </citation>
    <scope>IDENTIFICATION</scope>
    <source>
        <tissue evidence="2">Leaf</tissue>
    </source>
</reference>
<dbReference type="RefSeq" id="XP_075088479.1">
    <property type="nucleotide sequence ID" value="XM_075232378.1"/>
</dbReference>
<proteinExistence type="predicted"/>
<sequence length="233" mass="26306">MKLDDAATTTSMADSENAAAMEKMKQKGRSWRGCATWSFGFDENVVSWYVEDEAKDGGAWTAEITPSNIIANINSIPMLNGTNFKSWQENLNIVLGVVDLDLALRVDSPPPLTDKSTSNEKREMKRWKRSDCMCIMIMKKAIPEISRGNMSDKDKTAKEFMAEIDKVFVKSEKAKIGILLTSLVSMRYQGKGNIREYIMQMSHLASKLKELKLDISEDFLEHLVLISLPPQFI</sequence>